<comment type="caution">
    <text evidence="2">The sequence shown here is derived from an EMBL/GenBank/DDBJ whole genome shotgun (WGS) entry which is preliminary data.</text>
</comment>
<evidence type="ECO:0000313" key="3">
    <source>
        <dbReference type="Proteomes" id="UP000319801"/>
    </source>
</evidence>
<accession>A0A556TXL5</accession>
<dbReference type="EMBL" id="VCAZ01000026">
    <property type="protein sequence ID" value="TSL10193.1"/>
    <property type="molecule type" value="Genomic_DNA"/>
</dbReference>
<evidence type="ECO:0000313" key="2">
    <source>
        <dbReference type="EMBL" id="TSL10193.1"/>
    </source>
</evidence>
<proteinExistence type="predicted"/>
<keyword evidence="1" id="KW-0812">Transmembrane</keyword>
<evidence type="ECO:0000256" key="1">
    <source>
        <dbReference type="SAM" id="Phobius"/>
    </source>
</evidence>
<keyword evidence="1" id="KW-0472">Membrane</keyword>
<dbReference type="OrthoDB" id="5545019at2759"/>
<dbReference type="AlphaFoldDB" id="A0A556TXL5"/>
<protein>
    <submittedName>
        <fullName evidence="2">Uncharacterized protein</fullName>
    </submittedName>
</protein>
<feature type="transmembrane region" description="Helical" evidence="1">
    <location>
        <begin position="6"/>
        <end position="28"/>
    </location>
</feature>
<reference evidence="2 3" key="1">
    <citation type="journal article" date="2019" name="Genome Biol. Evol.">
        <title>Whole-Genome Sequencing of the Giant Devil Catfish, Bagarius yarrelli.</title>
        <authorList>
            <person name="Jiang W."/>
            <person name="Lv Y."/>
            <person name="Cheng L."/>
            <person name="Yang K."/>
            <person name="Chao B."/>
            <person name="Wang X."/>
            <person name="Li Y."/>
            <person name="Pan X."/>
            <person name="You X."/>
            <person name="Zhang Y."/>
            <person name="Yang J."/>
            <person name="Li J."/>
            <person name="Zhang X."/>
            <person name="Liu S."/>
            <person name="Sun C."/>
            <person name="Yang J."/>
            <person name="Shi Q."/>
        </authorList>
    </citation>
    <scope>NUCLEOTIDE SEQUENCE [LARGE SCALE GENOMIC DNA]</scope>
    <source>
        <strain evidence="2">JWS20170419001</strain>
        <tissue evidence="2">Muscle</tissue>
    </source>
</reference>
<dbReference type="Proteomes" id="UP000319801">
    <property type="component" value="Unassembled WGS sequence"/>
</dbReference>
<organism evidence="2 3">
    <name type="scientific">Bagarius yarrelli</name>
    <name type="common">Goonch</name>
    <name type="synonym">Bagrus yarrelli</name>
    <dbReference type="NCBI Taxonomy" id="175774"/>
    <lineage>
        <taxon>Eukaryota</taxon>
        <taxon>Metazoa</taxon>
        <taxon>Chordata</taxon>
        <taxon>Craniata</taxon>
        <taxon>Vertebrata</taxon>
        <taxon>Euteleostomi</taxon>
        <taxon>Actinopterygii</taxon>
        <taxon>Neopterygii</taxon>
        <taxon>Teleostei</taxon>
        <taxon>Ostariophysi</taxon>
        <taxon>Siluriformes</taxon>
        <taxon>Sisoridae</taxon>
        <taxon>Sisorinae</taxon>
        <taxon>Bagarius</taxon>
    </lineage>
</organism>
<sequence length="98" mass="11077">MALTEVFFVLSGACVVFVWLVRVIIILAPKLCWPIPGDFFTSMGKWAEVKLNRKVMIIPADFTKDDIYGSVWQKIQGLDIAVLGLLDLQMTLDVELYV</sequence>
<keyword evidence="1" id="KW-1133">Transmembrane helix</keyword>
<gene>
    <name evidence="2" type="ORF">Baya_6310</name>
</gene>
<keyword evidence="3" id="KW-1185">Reference proteome</keyword>
<name>A0A556TXL5_BAGYA</name>